<dbReference type="InterPro" id="IPR013332">
    <property type="entry name" value="KPR_N"/>
</dbReference>
<dbReference type="GO" id="GO:0016491">
    <property type="term" value="F:oxidoreductase activity"/>
    <property type="evidence" value="ECO:0007669"/>
    <property type="project" value="UniProtKB-KW"/>
</dbReference>
<reference evidence="5 6" key="1">
    <citation type="submission" date="2020-02" db="EMBL/GenBank/DDBJ databases">
        <authorList>
            <person name="Li X.-J."/>
            <person name="Feng X.-M."/>
        </authorList>
    </citation>
    <scope>NUCLEOTIDE SEQUENCE [LARGE SCALE GENOMIC DNA]</scope>
    <source>
        <strain evidence="5 6">CGMCC 4.7225</strain>
    </source>
</reference>
<comment type="caution">
    <text evidence="5">The sequence shown here is derived from an EMBL/GenBank/DDBJ whole genome shotgun (WGS) entry which is preliminary data.</text>
</comment>
<feature type="domain" description="Ketopantoate reductase N-terminal" evidence="3">
    <location>
        <begin position="181"/>
        <end position="222"/>
    </location>
</feature>
<dbReference type="SUPFAM" id="SSF51735">
    <property type="entry name" value="NAD(P)-binding Rossmann-fold domains"/>
    <property type="match status" value="1"/>
</dbReference>
<evidence type="ECO:0000256" key="1">
    <source>
        <dbReference type="ARBA" id="ARBA00001947"/>
    </source>
</evidence>
<dbReference type="SUPFAM" id="SSF50129">
    <property type="entry name" value="GroES-like"/>
    <property type="match status" value="1"/>
</dbReference>
<sequence length="347" mass="36404">MRLRPSITVFDRGVVSVETIDLPPRRPGEIDVSISTAAICGSDLHTVLGHRSSPHRTALGHEGVGRVTEADEAVVDLRGEPLRQGDRIVFGLFNACGECDRCARGLSMKCRSVIKYGHESVTSPPYATGTLASHVRLLPGVPVLRIPDDVTDIEVVSAGCAVATAAAIVSAAAMTAAPERILVLGAGAVGTYCAAMLTSAGHTVEVKDPSADRVALAQRFGARSPRLEAEAYPVVIEASGSADAFAEALGVCDIGGRLIAAGSVSPGASTVPVDPAIVVTRRLTVIGVHNYTGDDLRHGVDWLLAHGRYRDLGRLVSPPLPLSSVREAFDLMREGRYARVLVRPDAG</sequence>
<dbReference type="Pfam" id="PF08240">
    <property type="entry name" value="ADH_N"/>
    <property type="match status" value="1"/>
</dbReference>
<dbReference type="InterPro" id="IPR011032">
    <property type="entry name" value="GroES-like_sf"/>
</dbReference>
<dbReference type="Gene3D" id="3.90.180.10">
    <property type="entry name" value="Medium-chain alcohol dehydrogenases, catalytic domain"/>
    <property type="match status" value="1"/>
</dbReference>
<dbReference type="EMBL" id="JAAGOB010000014">
    <property type="protein sequence ID" value="NED97825.1"/>
    <property type="molecule type" value="Genomic_DNA"/>
</dbReference>
<evidence type="ECO:0000313" key="5">
    <source>
        <dbReference type="EMBL" id="NED97825.1"/>
    </source>
</evidence>
<keyword evidence="2" id="KW-0560">Oxidoreductase</keyword>
<proteinExistence type="predicted"/>
<dbReference type="PANTHER" id="PTHR43401:SF2">
    <property type="entry name" value="L-THREONINE 3-DEHYDROGENASE"/>
    <property type="match status" value="1"/>
</dbReference>
<dbReference type="Proteomes" id="UP000469185">
    <property type="component" value="Unassembled WGS sequence"/>
</dbReference>
<keyword evidence="6" id="KW-1185">Reference proteome</keyword>
<dbReference type="Pfam" id="PF02558">
    <property type="entry name" value="ApbA"/>
    <property type="match status" value="1"/>
</dbReference>
<dbReference type="InterPro" id="IPR050129">
    <property type="entry name" value="Zn_alcohol_dh"/>
</dbReference>
<organism evidence="5 6">
    <name type="scientific">Phytoactinopolyspora alkaliphila</name>
    <dbReference type="NCBI Taxonomy" id="1783498"/>
    <lineage>
        <taxon>Bacteria</taxon>
        <taxon>Bacillati</taxon>
        <taxon>Actinomycetota</taxon>
        <taxon>Actinomycetes</taxon>
        <taxon>Jiangellales</taxon>
        <taxon>Jiangellaceae</taxon>
        <taxon>Phytoactinopolyspora</taxon>
    </lineage>
</organism>
<evidence type="ECO:0000259" key="4">
    <source>
        <dbReference type="Pfam" id="PF08240"/>
    </source>
</evidence>
<feature type="domain" description="Alcohol dehydrogenase-like N-terminal" evidence="4">
    <location>
        <begin position="27"/>
        <end position="137"/>
    </location>
</feature>
<protein>
    <submittedName>
        <fullName evidence="5">Alcohol dehydrogenase catalytic domain-containing protein</fullName>
    </submittedName>
</protein>
<evidence type="ECO:0000256" key="2">
    <source>
        <dbReference type="ARBA" id="ARBA00023002"/>
    </source>
</evidence>
<comment type="cofactor">
    <cofactor evidence="1">
        <name>Zn(2+)</name>
        <dbReference type="ChEBI" id="CHEBI:29105"/>
    </cofactor>
</comment>
<accession>A0A6N9YS95</accession>
<dbReference type="InterPro" id="IPR036291">
    <property type="entry name" value="NAD(P)-bd_dom_sf"/>
</dbReference>
<evidence type="ECO:0000313" key="6">
    <source>
        <dbReference type="Proteomes" id="UP000469185"/>
    </source>
</evidence>
<dbReference type="InterPro" id="IPR013154">
    <property type="entry name" value="ADH-like_N"/>
</dbReference>
<name>A0A6N9YS95_9ACTN</name>
<evidence type="ECO:0000259" key="3">
    <source>
        <dbReference type="Pfam" id="PF02558"/>
    </source>
</evidence>
<gene>
    <name evidence="5" type="ORF">G1H11_21225</name>
</gene>
<dbReference type="AlphaFoldDB" id="A0A6N9YS95"/>
<dbReference type="PANTHER" id="PTHR43401">
    <property type="entry name" value="L-THREONINE 3-DEHYDROGENASE"/>
    <property type="match status" value="1"/>
</dbReference>